<keyword evidence="2" id="KW-1185">Reference proteome</keyword>
<dbReference type="Proteomes" id="UP000281647">
    <property type="component" value="Unassembled WGS sequence"/>
</dbReference>
<proteinExistence type="predicted"/>
<comment type="caution">
    <text evidence="1">The sequence shown here is derived from an EMBL/GenBank/DDBJ whole genome shotgun (WGS) entry which is preliminary data.</text>
</comment>
<dbReference type="AlphaFoldDB" id="A0A432V6X8"/>
<dbReference type="EMBL" id="RKST01000008">
    <property type="protein sequence ID" value="RUM97934.1"/>
    <property type="molecule type" value="Genomic_DNA"/>
</dbReference>
<evidence type="ECO:0000313" key="2">
    <source>
        <dbReference type="Proteomes" id="UP000281647"/>
    </source>
</evidence>
<organism evidence="1 2">
    <name type="scientific">Borborobacter arsenicus</name>
    <dbReference type="NCBI Taxonomy" id="1851146"/>
    <lineage>
        <taxon>Bacteria</taxon>
        <taxon>Pseudomonadati</taxon>
        <taxon>Pseudomonadota</taxon>
        <taxon>Alphaproteobacteria</taxon>
        <taxon>Hyphomicrobiales</taxon>
        <taxon>Phyllobacteriaceae</taxon>
        <taxon>Borborobacter</taxon>
    </lineage>
</organism>
<evidence type="ECO:0000313" key="1">
    <source>
        <dbReference type="EMBL" id="RUM97934.1"/>
    </source>
</evidence>
<sequence length="77" mass="9026">MTCRYCKRSHNYRPDDLIQIFGDMDTDDLARRMKCEQGHTGLMSVESFSPTGKEAVGLRIRRLVAIKIQRIPIWRED</sequence>
<reference evidence="1 2" key="1">
    <citation type="submission" date="2018-11" db="EMBL/GenBank/DDBJ databases">
        <title>Pseudaminobacter arsenicus sp. nov., an arsenic-resistant bacterium isolated from arsenic-rich aquifers.</title>
        <authorList>
            <person name="Mu Y."/>
        </authorList>
    </citation>
    <scope>NUCLEOTIDE SEQUENCE [LARGE SCALE GENOMIC DNA]</scope>
    <source>
        <strain evidence="1 2">CB3</strain>
    </source>
</reference>
<gene>
    <name evidence="1" type="ORF">EET67_09980</name>
</gene>
<protein>
    <submittedName>
        <fullName evidence="1">Uncharacterized protein</fullName>
    </submittedName>
</protein>
<accession>A0A432V6X8</accession>
<name>A0A432V6X8_9HYPH</name>